<feature type="signal peptide" evidence="2">
    <location>
        <begin position="1"/>
        <end position="27"/>
    </location>
</feature>
<reference evidence="3 4" key="1">
    <citation type="submission" date="2017-09" db="EMBL/GenBank/DDBJ databases">
        <title>Genomic, metabolic, and phenotypic characteristics of bacterial isolates from the natural microbiome of the model nematode Caenorhabditis elegans.</title>
        <authorList>
            <person name="Zimmermann J."/>
            <person name="Obeng N."/>
            <person name="Yang W."/>
            <person name="Obeng O."/>
            <person name="Kissoyan K."/>
            <person name="Pees B."/>
            <person name="Dirksen P."/>
            <person name="Hoppner M."/>
            <person name="Franke A."/>
            <person name="Rosenstiel P."/>
            <person name="Leippe M."/>
            <person name="Dierking K."/>
            <person name="Kaleta C."/>
            <person name="Schulenburg H."/>
        </authorList>
    </citation>
    <scope>NUCLEOTIDE SEQUENCE [LARGE SCALE GENOMIC DNA]</scope>
    <source>
        <strain evidence="3 4">MYb73</strain>
    </source>
</reference>
<keyword evidence="2" id="KW-0732">Signal</keyword>
<dbReference type="InterPro" id="IPR005064">
    <property type="entry name" value="BUG"/>
</dbReference>
<dbReference type="RefSeq" id="WP_105240467.1">
    <property type="nucleotide sequence ID" value="NZ_CP023270.1"/>
</dbReference>
<evidence type="ECO:0000256" key="1">
    <source>
        <dbReference type="ARBA" id="ARBA00006987"/>
    </source>
</evidence>
<keyword evidence="4" id="KW-1185">Reference proteome</keyword>
<dbReference type="AlphaFoldDB" id="A0A2S0ICP3"/>
<accession>A0A2S0ICP3</accession>
<name>A0A2S0ICP3_9BURK</name>
<protein>
    <submittedName>
        <fullName evidence="3">ABC transporter substrate-binding protein</fullName>
    </submittedName>
</protein>
<dbReference type="Gene3D" id="3.40.190.10">
    <property type="entry name" value="Periplasmic binding protein-like II"/>
    <property type="match status" value="1"/>
</dbReference>
<feature type="chain" id="PRO_5015645559" evidence="2">
    <location>
        <begin position="28"/>
        <end position="333"/>
    </location>
</feature>
<dbReference type="Gene3D" id="3.40.190.150">
    <property type="entry name" value="Bordetella uptake gene, domain 1"/>
    <property type="match status" value="1"/>
</dbReference>
<proteinExistence type="inferred from homology"/>
<sequence length="333" mass="34351">MISLTGIGPGGSARAAFCLLLTFPGLAAAQAYPAKPIQLIVPFSVGGDADMAARNLSAAAQGVLGQPVVVVNKAGANGAIGSAAVKNAAPDGYTLLMGRIGSQVLLPALQPKTTPYSSTDFTFIGLLELNPVVCVVHPDSPHRTMGDLSQALKARPGKLNYSHSGPATVQNLAPQLLLSSLGLKPDAAVSVPYKGGSEVAMAVLSRDVDFACNNLSSMTGILAGGKLRALLTTTPERLAQFPDIPTAREANLPQLEAVIGWSGLFGPPGMSPEAVNKWAAALQQISKDPKWIEGNANFGGIPHVLSPADTEKYVDQGSRIYADLVAKAGLQVN</sequence>
<dbReference type="SUPFAM" id="SSF53850">
    <property type="entry name" value="Periplasmic binding protein-like II"/>
    <property type="match status" value="1"/>
</dbReference>
<evidence type="ECO:0000256" key="2">
    <source>
        <dbReference type="SAM" id="SignalP"/>
    </source>
</evidence>
<evidence type="ECO:0000313" key="4">
    <source>
        <dbReference type="Proteomes" id="UP000239477"/>
    </source>
</evidence>
<dbReference type="PIRSF" id="PIRSF017082">
    <property type="entry name" value="YflP"/>
    <property type="match status" value="1"/>
</dbReference>
<comment type="similarity">
    <text evidence="1">Belongs to the UPF0065 (bug) family.</text>
</comment>
<dbReference type="EMBL" id="CP023270">
    <property type="protein sequence ID" value="AVJ29802.1"/>
    <property type="molecule type" value="Genomic_DNA"/>
</dbReference>
<dbReference type="PANTHER" id="PTHR42928:SF5">
    <property type="entry name" value="BLR1237 PROTEIN"/>
    <property type="match status" value="1"/>
</dbReference>
<gene>
    <name evidence="3" type="ORF">CLM73_23410</name>
</gene>
<dbReference type="Pfam" id="PF03401">
    <property type="entry name" value="TctC"/>
    <property type="match status" value="1"/>
</dbReference>
<evidence type="ECO:0000313" key="3">
    <source>
        <dbReference type="EMBL" id="AVJ29802.1"/>
    </source>
</evidence>
<dbReference type="Proteomes" id="UP000239477">
    <property type="component" value="Chromosome"/>
</dbReference>
<organism evidence="3 4">
    <name type="scientific">Achromobacter spanius</name>
    <dbReference type="NCBI Taxonomy" id="217203"/>
    <lineage>
        <taxon>Bacteria</taxon>
        <taxon>Pseudomonadati</taxon>
        <taxon>Pseudomonadota</taxon>
        <taxon>Betaproteobacteria</taxon>
        <taxon>Burkholderiales</taxon>
        <taxon>Alcaligenaceae</taxon>
        <taxon>Achromobacter</taxon>
    </lineage>
</organism>
<dbReference type="PANTHER" id="PTHR42928">
    <property type="entry name" value="TRICARBOXYLATE-BINDING PROTEIN"/>
    <property type="match status" value="1"/>
</dbReference>
<dbReference type="OrthoDB" id="9780943at2"/>
<dbReference type="CDD" id="cd07012">
    <property type="entry name" value="PBP2_Bug_TTT"/>
    <property type="match status" value="1"/>
</dbReference>
<dbReference type="InterPro" id="IPR042100">
    <property type="entry name" value="Bug_dom1"/>
</dbReference>